<dbReference type="EnsemblMetazoa" id="XM_022788358">
    <property type="protein sequence ID" value="XP_022644093"/>
    <property type="gene ID" value="LOC111243173"/>
</dbReference>
<feature type="compositionally biased region" description="Low complexity" evidence="1">
    <location>
        <begin position="248"/>
        <end position="267"/>
    </location>
</feature>
<keyword evidence="2" id="KW-1133">Transmembrane helix</keyword>
<dbReference type="Proteomes" id="UP000594260">
    <property type="component" value="Unplaced"/>
</dbReference>
<dbReference type="GeneID" id="111243173"/>
<reference evidence="4" key="1">
    <citation type="submission" date="2021-01" db="UniProtKB">
        <authorList>
            <consortium name="EnsemblMetazoa"/>
        </authorList>
    </citation>
    <scope>IDENTIFICATION</scope>
</reference>
<evidence type="ECO:0000313" key="5">
    <source>
        <dbReference type="Proteomes" id="UP000594260"/>
    </source>
</evidence>
<organism evidence="4 5">
    <name type="scientific">Varroa destructor</name>
    <name type="common">Honeybee mite</name>
    <dbReference type="NCBI Taxonomy" id="109461"/>
    <lineage>
        <taxon>Eukaryota</taxon>
        <taxon>Metazoa</taxon>
        <taxon>Ecdysozoa</taxon>
        <taxon>Arthropoda</taxon>
        <taxon>Chelicerata</taxon>
        <taxon>Arachnida</taxon>
        <taxon>Acari</taxon>
        <taxon>Parasitiformes</taxon>
        <taxon>Mesostigmata</taxon>
        <taxon>Gamasina</taxon>
        <taxon>Dermanyssoidea</taxon>
        <taxon>Varroidae</taxon>
        <taxon>Varroa</taxon>
    </lineage>
</organism>
<evidence type="ECO:0000259" key="3">
    <source>
        <dbReference type="Pfam" id="PF01683"/>
    </source>
</evidence>
<evidence type="ECO:0000256" key="2">
    <source>
        <dbReference type="SAM" id="Phobius"/>
    </source>
</evidence>
<feature type="region of interest" description="Disordered" evidence="1">
    <location>
        <begin position="65"/>
        <end position="90"/>
    </location>
</feature>
<keyword evidence="5" id="KW-1185">Reference proteome</keyword>
<feature type="compositionally biased region" description="Pro residues" evidence="1">
    <location>
        <begin position="68"/>
        <end position="83"/>
    </location>
</feature>
<feature type="region of interest" description="Disordered" evidence="1">
    <location>
        <begin position="139"/>
        <end position="170"/>
    </location>
</feature>
<dbReference type="AlphaFoldDB" id="A0A7M7IXU9"/>
<evidence type="ECO:0000313" key="4">
    <source>
        <dbReference type="EnsemblMetazoa" id="XP_022644093"/>
    </source>
</evidence>
<accession>A0A7M7IXU9</accession>
<dbReference type="CTD" id="43453"/>
<dbReference type="Pfam" id="PF01683">
    <property type="entry name" value="EB"/>
    <property type="match status" value="1"/>
</dbReference>
<name>A0A7M7IXU9_VARDE</name>
<dbReference type="KEGG" id="vde:111243173"/>
<feature type="domain" description="EB" evidence="3">
    <location>
        <begin position="100"/>
        <end position="133"/>
    </location>
</feature>
<dbReference type="InParanoid" id="A0A7M7IXU9"/>
<keyword evidence="2" id="KW-0472">Membrane</keyword>
<feature type="region of interest" description="Disordered" evidence="1">
    <location>
        <begin position="222"/>
        <end position="268"/>
    </location>
</feature>
<evidence type="ECO:0000256" key="1">
    <source>
        <dbReference type="SAM" id="MobiDB-lite"/>
    </source>
</evidence>
<sequence length="316" mass="33337">MTIVASPVDLYCTGAADVPPKSVNVPMCRRLSLLLPTFLNTIPEPLLLLLFLLMLLVGNAIGQTAQPSVPPGPGRSTIPPAPTAPASANKAENGTRIFLRLGTPCQNDTECPIVNAVCINQTCACKVGFTTQTNASADASCISPHQPAGPPSSGSGGAGGGSGKKHNYQPSQSENMIPMIVCLAIMFVGMCVALQLFSRARFRNQRSVFNSPNPRLLHLMKADRHDSKKRRHSHVGTASRRPSCASNISIPRGSRPGSRIGSRASSPDLRKQAALNSIAVIDMQAAATEDIKANVTELASLVDNSKAKIDAERVDA</sequence>
<dbReference type="InterPro" id="IPR006149">
    <property type="entry name" value="EB_dom"/>
</dbReference>
<proteinExistence type="predicted"/>
<feature type="transmembrane region" description="Helical" evidence="2">
    <location>
        <begin position="176"/>
        <end position="197"/>
    </location>
</feature>
<keyword evidence="2" id="KW-0812">Transmembrane</keyword>
<protein>
    <recommendedName>
        <fullName evidence="3">EB domain-containing protein</fullName>
    </recommendedName>
</protein>
<dbReference type="RefSeq" id="XP_022644093.1">
    <property type="nucleotide sequence ID" value="XM_022788358.1"/>
</dbReference>